<dbReference type="KEGG" id="aeh:Mlg_2434"/>
<dbReference type="InterPro" id="IPR029058">
    <property type="entry name" value="AB_hydrolase_fold"/>
</dbReference>
<evidence type="ECO:0000313" key="3">
    <source>
        <dbReference type="Proteomes" id="UP000001962"/>
    </source>
</evidence>
<evidence type="ECO:0000259" key="1">
    <source>
        <dbReference type="Pfam" id="PF12697"/>
    </source>
</evidence>
<dbReference type="PANTHER" id="PTHR43194:SF5">
    <property type="entry name" value="PIMELOYL-[ACYL-CARRIER PROTEIN] METHYL ESTER ESTERASE"/>
    <property type="match status" value="1"/>
</dbReference>
<dbReference type="ESTHER" id="alheh-q0a5w3">
    <property type="family name" value="BioH"/>
</dbReference>
<dbReference type="Pfam" id="PF12697">
    <property type="entry name" value="Abhydrolase_6"/>
    <property type="match status" value="1"/>
</dbReference>
<reference evidence="3" key="1">
    <citation type="submission" date="2006-08" db="EMBL/GenBank/DDBJ databases">
        <title>Complete sequence of Alkalilimnicola ehrilichei MLHE-1.</title>
        <authorList>
            <person name="Copeland A."/>
            <person name="Lucas S."/>
            <person name="Lapidus A."/>
            <person name="Barry K."/>
            <person name="Detter J.C."/>
            <person name="Glavina del Rio T."/>
            <person name="Hammon N."/>
            <person name="Israni S."/>
            <person name="Dalin E."/>
            <person name="Tice H."/>
            <person name="Pitluck S."/>
            <person name="Sims D."/>
            <person name="Brettin T."/>
            <person name="Bruce D."/>
            <person name="Han C."/>
            <person name="Tapia R."/>
            <person name="Gilna P."/>
            <person name="Schmutz J."/>
            <person name="Larimer F."/>
            <person name="Land M."/>
            <person name="Hauser L."/>
            <person name="Kyrpides N."/>
            <person name="Mikhailova N."/>
            <person name="Oremland R.S."/>
            <person name="Hoeft S.E."/>
            <person name="Switzer-Blum J."/>
            <person name="Kulp T."/>
            <person name="King G."/>
            <person name="Tabita R."/>
            <person name="Witte B."/>
            <person name="Santini J.M."/>
            <person name="Basu P."/>
            <person name="Hollibaugh J.T."/>
            <person name="Xie G."/>
            <person name="Stolz J.F."/>
            <person name="Richardson P."/>
        </authorList>
    </citation>
    <scope>NUCLEOTIDE SEQUENCE [LARGE SCALE GENOMIC DNA]</scope>
    <source>
        <strain evidence="3">ATCC BAA-1101 / DSM 17681 / MLHE-1</strain>
    </source>
</reference>
<gene>
    <name evidence="2" type="ordered locus">Mlg_2434</name>
</gene>
<organism evidence="2 3">
    <name type="scientific">Alkalilimnicola ehrlichii (strain ATCC BAA-1101 / DSM 17681 / MLHE-1)</name>
    <dbReference type="NCBI Taxonomy" id="187272"/>
    <lineage>
        <taxon>Bacteria</taxon>
        <taxon>Pseudomonadati</taxon>
        <taxon>Pseudomonadota</taxon>
        <taxon>Gammaproteobacteria</taxon>
        <taxon>Chromatiales</taxon>
        <taxon>Ectothiorhodospiraceae</taxon>
        <taxon>Alkalilimnicola</taxon>
    </lineage>
</organism>
<sequence>MMRAVTEGRGPEGLVLVHGWGFDHRVFDPWLPRLTQRWRVTRTDLPGHGGSAPLPADAGLEAWADAVRLAVPEDAIWVGWSLGALPLLAAAARGARPRALLLLAATPCFCQRDGWPYGLLREELDAMIGGLAEDARRTLRGFHALLGRAGAGDREALRPWRRRGPGPATALEPGLSLLRDTDLRGRLAAIDRPTTWLAGGRDPLVPDGAAKEAARAMPRARMAYHPEAGHLPFLTHPEWVAGHLHLLSQQCRP</sequence>
<dbReference type="RefSeq" id="WP_011630167.1">
    <property type="nucleotide sequence ID" value="NC_008340.1"/>
</dbReference>
<name>Q0A5W3_ALKEH</name>
<dbReference type="Gene3D" id="3.40.50.1820">
    <property type="entry name" value="alpha/beta hydrolase"/>
    <property type="match status" value="1"/>
</dbReference>
<keyword evidence="3" id="KW-1185">Reference proteome</keyword>
<accession>Q0A5W3</accession>
<dbReference type="eggNOG" id="COG0596">
    <property type="taxonomic scope" value="Bacteria"/>
</dbReference>
<proteinExistence type="predicted"/>
<dbReference type="Proteomes" id="UP000001962">
    <property type="component" value="Chromosome"/>
</dbReference>
<evidence type="ECO:0000313" key="2">
    <source>
        <dbReference type="EMBL" id="ABI57774.1"/>
    </source>
</evidence>
<dbReference type="EMBL" id="CP000453">
    <property type="protein sequence ID" value="ABI57774.1"/>
    <property type="molecule type" value="Genomic_DNA"/>
</dbReference>
<dbReference type="PANTHER" id="PTHR43194">
    <property type="entry name" value="HYDROLASE ALPHA/BETA FOLD FAMILY"/>
    <property type="match status" value="1"/>
</dbReference>
<dbReference type="InterPro" id="IPR000073">
    <property type="entry name" value="AB_hydrolase_1"/>
</dbReference>
<protein>
    <submittedName>
        <fullName evidence="2">Carboxylesterase BioH (Pimeloyl-CoA synthesis)</fullName>
    </submittedName>
</protein>
<dbReference type="OrthoDB" id="9780744at2"/>
<dbReference type="InterPro" id="IPR050228">
    <property type="entry name" value="Carboxylesterase_BioH"/>
</dbReference>
<dbReference type="AlphaFoldDB" id="Q0A5W3"/>
<dbReference type="SUPFAM" id="SSF53474">
    <property type="entry name" value="alpha/beta-Hydrolases"/>
    <property type="match status" value="1"/>
</dbReference>
<feature type="domain" description="AB hydrolase-1" evidence="1">
    <location>
        <begin position="14"/>
        <end position="241"/>
    </location>
</feature>
<dbReference type="HOGENOM" id="CLU_020336_50_2_6"/>